<proteinExistence type="predicted"/>
<organism evidence="1 2">
    <name type="scientific">Trema orientale</name>
    <name type="common">Charcoal tree</name>
    <name type="synonym">Celtis orientalis</name>
    <dbReference type="NCBI Taxonomy" id="63057"/>
    <lineage>
        <taxon>Eukaryota</taxon>
        <taxon>Viridiplantae</taxon>
        <taxon>Streptophyta</taxon>
        <taxon>Embryophyta</taxon>
        <taxon>Tracheophyta</taxon>
        <taxon>Spermatophyta</taxon>
        <taxon>Magnoliopsida</taxon>
        <taxon>eudicotyledons</taxon>
        <taxon>Gunneridae</taxon>
        <taxon>Pentapetalae</taxon>
        <taxon>rosids</taxon>
        <taxon>fabids</taxon>
        <taxon>Rosales</taxon>
        <taxon>Cannabaceae</taxon>
        <taxon>Trema</taxon>
    </lineage>
</organism>
<dbReference type="InParanoid" id="A0A2P5FPH5"/>
<evidence type="ECO:0000313" key="1">
    <source>
        <dbReference type="EMBL" id="PON99640.1"/>
    </source>
</evidence>
<protein>
    <submittedName>
        <fullName evidence="1">Uncharacterized protein</fullName>
    </submittedName>
</protein>
<dbReference type="EMBL" id="JXTC01000017">
    <property type="protein sequence ID" value="PON99640.1"/>
    <property type="molecule type" value="Genomic_DNA"/>
</dbReference>
<feature type="non-terminal residue" evidence="1">
    <location>
        <position position="1"/>
    </location>
</feature>
<accession>A0A2P5FPH5</accession>
<comment type="caution">
    <text evidence="1">The sequence shown here is derived from an EMBL/GenBank/DDBJ whole genome shotgun (WGS) entry which is preliminary data.</text>
</comment>
<dbReference type="AlphaFoldDB" id="A0A2P5FPH5"/>
<dbReference type="OrthoDB" id="980912at2759"/>
<dbReference type="Proteomes" id="UP000237000">
    <property type="component" value="Unassembled WGS sequence"/>
</dbReference>
<keyword evidence="2" id="KW-1185">Reference proteome</keyword>
<reference evidence="2" key="1">
    <citation type="submission" date="2016-06" db="EMBL/GenBank/DDBJ databases">
        <title>Parallel loss of symbiosis genes in relatives of nitrogen-fixing non-legume Parasponia.</title>
        <authorList>
            <person name="Van Velzen R."/>
            <person name="Holmer R."/>
            <person name="Bu F."/>
            <person name="Rutten L."/>
            <person name="Van Zeijl A."/>
            <person name="Liu W."/>
            <person name="Santuari L."/>
            <person name="Cao Q."/>
            <person name="Sharma T."/>
            <person name="Shen D."/>
            <person name="Roswanjaya Y."/>
            <person name="Wardhani T."/>
            <person name="Kalhor M.S."/>
            <person name="Jansen J."/>
            <person name="Van den Hoogen J."/>
            <person name="Gungor B."/>
            <person name="Hartog M."/>
            <person name="Hontelez J."/>
            <person name="Verver J."/>
            <person name="Yang W.-C."/>
            <person name="Schijlen E."/>
            <person name="Repin R."/>
            <person name="Schilthuizen M."/>
            <person name="Schranz E."/>
            <person name="Heidstra R."/>
            <person name="Miyata K."/>
            <person name="Fedorova E."/>
            <person name="Kohlen W."/>
            <person name="Bisseling T."/>
            <person name="Smit S."/>
            <person name="Geurts R."/>
        </authorList>
    </citation>
    <scope>NUCLEOTIDE SEQUENCE [LARGE SCALE GENOMIC DNA]</scope>
    <source>
        <strain evidence="2">cv. RG33-2</strain>
    </source>
</reference>
<evidence type="ECO:0000313" key="2">
    <source>
        <dbReference type="Proteomes" id="UP000237000"/>
    </source>
</evidence>
<sequence length="105" mass="12245">FFWWYFLKLAVQSNMSGIKYSTPIRADVEKFDGNIHFGLWQVQVKDLLIQSGQHKVLKGKDNSEKFKINDEDWEDLYERAASVIQMCWAKNILTNMLGISTAKDL</sequence>
<name>A0A2P5FPH5_TREOI</name>
<gene>
    <name evidence="1" type="ORF">TorRG33x02_044050</name>
</gene>